<dbReference type="Proteomes" id="UP000029445">
    <property type="component" value="Chromosome 4"/>
</dbReference>
<dbReference type="GeneID" id="88176716"/>
<dbReference type="OMA" id="AESAYGM"/>
<dbReference type="VEuPathDB" id="FungiDB:CNBG_0479"/>
<name>A0A095CZD6_CRYD2</name>
<feature type="region of interest" description="Disordered" evidence="1">
    <location>
        <begin position="135"/>
        <end position="157"/>
    </location>
</feature>
<dbReference type="PANTHER" id="PTHR40460:SF1">
    <property type="entry name" value="CSBD-LIKE DOMAIN-CONTAINING PROTEIN"/>
    <property type="match status" value="1"/>
</dbReference>
<feature type="region of interest" description="Disordered" evidence="1">
    <location>
        <begin position="35"/>
        <end position="70"/>
    </location>
</feature>
<gene>
    <name evidence="2" type="ORF">CNBG_0479</name>
</gene>
<organism evidence="2 3">
    <name type="scientific">Cryptococcus deuterogattii (strain R265)</name>
    <name type="common">Cryptococcus gattii VGII (strain R265)</name>
    <dbReference type="NCBI Taxonomy" id="294750"/>
    <lineage>
        <taxon>Eukaryota</taxon>
        <taxon>Fungi</taxon>
        <taxon>Dikarya</taxon>
        <taxon>Basidiomycota</taxon>
        <taxon>Agaricomycotina</taxon>
        <taxon>Tremellomycetes</taxon>
        <taxon>Tremellales</taxon>
        <taxon>Cryptococcaceae</taxon>
        <taxon>Cryptococcus</taxon>
        <taxon>Cryptococcus gattii species complex</taxon>
    </lineage>
</organism>
<evidence type="ECO:0000313" key="3">
    <source>
        <dbReference type="Proteomes" id="UP000029445"/>
    </source>
</evidence>
<accession>A0A095CZD6</accession>
<feature type="compositionally biased region" description="Basic and acidic residues" evidence="1">
    <location>
        <begin position="137"/>
        <end position="157"/>
    </location>
</feature>
<protein>
    <recommendedName>
        <fullName evidence="4">CsbD-like domain-containing protein</fullName>
    </recommendedName>
</protein>
<feature type="compositionally biased region" description="Basic and acidic residues" evidence="1">
    <location>
        <begin position="48"/>
        <end position="60"/>
    </location>
</feature>
<proteinExistence type="predicted"/>
<keyword evidence="3" id="KW-1185">Reference proteome</keyword>
<evidence type="ECO:0000256" key="1">
    <source>
        <dbReference type="SAM" id="MobiDB-lite"/>
    </source>
</evidence>
<evidence type="ECO:0000313" key="2">
    <source>
        <dbReference type="EMBL" id="KGB74641.1"/>
    </source>
</evidence>
<sequence length="157" mass="16427">MSAQEQENEPSQLTGQLNSASGLLQQAIGNVVPGSMGASSWAQSGQKLHKEGQNEVDAAKAQKAGAATVDSGVGKIKSAFGYLIGDQDKQTEGNTQAEKAQWDYKQATSDSIAAIPIPSVEGVKGKLESIVGMATENPEKQKEGNIRAEKAAWKDGL</sequence>
<dbReference type="AlphaFoldDB" id="A0A095CZD6"/>
<reference evidence="2 3" key="2">
    <citation type="journal article" date="2018" name="Proc. Natl. Acad. Sci.">
        <title>RNAi is a critical determinant of centromere evolution in closely related fungi.</title>
        <authorList>
            <person name="Yadav V."/>
            <person name="Sun S."/>
            <person name="Billmyre R.B."/>
            <person name="Thimmappa B.C."/>
            <person name="Shea T."/>
            <person name="Lintner R."/>
            <person name="Bakkeren G."/>
            <person name="Cuomo C.A."/>
            <person name="Heitman J."/>
            <person name="Sanyal K."/>
        </authorList>
    </citation>
    <scope>NUCLEOTIDE SEQUENCE [LARGE SCALE GENOMIC DNA]</scope>
    <source>
        <strain evidence="2 3">R265</strain>
    </source>
</reference>
<dbReference type="OrthoDB" id="9999611at2759"/>
<dbReference type="PANTHER" id="PTHR40460">
    <property type="entry name" value="CHROMOSOME 1, WHOLE GENOME SHOTGUN SEQUENCE"/>
    <property type="match status" value="1"/>
</dbReference>
<dbReference type="STRING" id="294750.A0A095CZD6"/>
<dbReference type="HOGENOM" id="CLU_1677807_0_0_1"/>
<evidence type="ECO:0008006" key="4">
    <source>
        <dbReference type="Google" id="ProtNLM"/>
    </source>
</evidence>
<dbReference type="RefSeq" id="XP_062880632.1">
    <property type="nucleotide sequence ID" value="XM_063024562.1"/>
</dbReference>
<reference evidence="2 3" key="1">
    <citation type="journal article" date="2011" name="MBio">
        <title>Genome variation in Cryptococcus gattii, an emerging pathogen of immunocompetent hosts.</title>
        <authorList>
            <person name="D'Souza C.A."/>
            <person name="Kronstad J.W."/>
            <person name="Taylor G."/>
            <person name="Warren R."/>
            <person name="Yuen M."/>
            <person name="Hu G."/>
            <person name="Jung W.H."/>
            <person name="Sham A."/>
            <person name="Kidd S.E."/>
            <person name="Tangen K."/>
            <person name="Lee N."/>
            <person name="Zeilmaker T."/>
            <person name="Sawkins J."/>
            <person name="McVicker G."/>
            <person name="Shah S."/>
            <person name="Gnerre S."/>
            <person name="Griggs A."/>
            <person name="Zeng Q."/>
            <person name="Bartlett K."/>
            <person name="Li W."/>
            <person name="Wang X."/>
            <person name="Heitman J."/>
            <person name="Stajich J.E."/>
            <person name="Fraser J.A."/>
            <person name="Meyer W."/>
            <person name="Carter D."/>
            <person name="Schein J."/>
            <person name="Krzywinski M."/>
            <person name="Kwon-Chung K.J."/>
            <person name="Varma A."/>
            <person name="Wang J."/>
            <person name="Brunham R."/>
            <person name="Fyfe M."/>
            <person name="Ouellette B.F."/>
            <person name="Siddiqui A."/>
            <person name="Marra M."/>
            <person name="Jones S."/>
            <person name="Holt R."/>
            <person name="Birren B.W."/>
            <person name="Galagan J.E."/>
            <person name="Cuomo C.A."/>
        </authorList>
    </citation>
    <scope>NUCLEOTIDE SEQUENCE [LARGE SCALE GENOMIC DNA]</scope>
    <source>
        <strain evidence="2 3">R265</strain>
    </source>
</reference>
<feature type="compositionally biased region" description="Polar residues" evidence="1">
    <location>
        <begin position="37"/>
        <end position="46"/>
    </location>
</feature>
<dbReference type="EMBL" id="CP025762">
    <property type="protein sequence ID" value="KGB74641.1"/>
    <property type="molecule type" value="Genomic_DNA"/>
</dbReference>
<dbReference type="KEGG" id="cdeu:CNBG_0479"/>